<dbReference type="AlphaFoldDB" id="A0A3P6EH45"/>
<proteinExistence type="predicted"/>
<name>A0A3P6EH45_BRAOL</name>
<dbReference type="EMBL" id="LR031876">
    <property type="protein sequence ID" value="VDD38980.1"/>
    <property type="molecule type" value="Genomic_DNA"/>
</dbReference>
<gene>
    <name evidence="1" type="ORF">BOLC7T44540H</name>
</gene>
<protein>
    <submittedName>
        <fullName evidence="1">Uncharacterized protein</fullName>
    </submittedName>
</protein>
<organism evidence="1">
    <name type="scientific">Brassica oleracea</name>
    <name type="common">Wild cabbage</name>
    <dbReference type="NCBI Taxonomy" id="3712"/>
    <lineage>
        <taxon>Eukaryota</taxon>
        <taxon>Viridiplantae</taxon>
        <taxon>Streptophyta</taxon>
        <taxon>Embryophyta</taxon>
        <taxon>Tracheophyta</taxon>
        <taxon>Spermatophyta</taxon>
        <taxon>Magnoliopsida</taxon>
        <taxon>eudicotyledons</taxon>
        <taxon>Gunneridae</taxon>
        <taxon>Pentapetalae</taxon>
        <taxon>rosids</taxon>
        <taxon>malvids</taxon>
        <taxon>Brassicales</taxon>
        <taxon>Brassicaceae</taxon>
        <taxon>Brassiceae</taxon>
        <taxon>Brassica</taxon>
    </lineage>
</organism>
<accession>A0A3P6EH45</accession>
<reference evidence="1" key="1">
    <citation type="submission" date="2018-11" db="EMBL/GenBank/DDBJ databases">
        <authorList>
            <consortium name="Genoscope - CEA"/>
            <person name="William W."/>
        </authorList>
    </citation>
    <scope>NUCLEOTIDE SEQUENCE</scope>
</reference>
<sequence length="45" mass="4805">MPNYSAAKLGLLASSDVDPTSSVNCSISNSPWMASYTILDLERAK</sequence>
<evidence type="ECO:0000313" key="1">
    <source>
        <dbReference type="EMBL" id="VDD38980.1"/>
    </source>
</evidence>